<evidence type="ECO:0000256" key="2">
    <source>
        <dbReference type="SAM" id="SignalP"/>
    </source>
</evidence>
<dbReference type="SUPFAM" id="SSF56266">
    <property type="entry name" value="DmpA/ArgJ-like"/>
    <property type="match status" value="1"/>
</dbReference>
<feature type="signal peptide" evidence="2">
    <location>
        <begin position="1"/>
        <end position="23"/>
    </location>
</feature>
<dbReference type="HOGENOM" id="CLU_024709_0_0_6"/>
<dbReference type="PATRIC" id="fig|1265313.6.peg.1053"/>
<dbReference type="EMBL" id="AUVB01000028">
    <property type="protein sequence ID" value="KGE04382.1"/>
    <property type="molecule type" value="Genomic_DNA"/>
</dbReference>
<keyword evidence="4" id="KW-1185">Reference proteome</keyword>
<dbReference type="Proteomes" id="UP000029640">
    <property type="component" value="Unassembled WGS sequence"/>
</dbReference>
<comment type="similarity">
    <text evidence="1">Belongs to the peptidase S58 family.</text>
</comment>
<feature type="chain" id="PRO_5001912062" evidence="2">
    <location>
        <begin position="24"/>
        <end position="398"/>
    </location>
</feature>
<dbReference type="STRING" id="1265313.HRUBRA_01068"/>
<dbReference type="RefSeq" id="WP_035515027.1">
    <property type="nucleotide sequence ID" value="NZ_KN234752.1"/>
</dbReference>
<dbReference type="FunFam" id="3.60.70.12:FF:000004">
    <property type="entry name" value="Beta-peptidyl aminopeptidase BapA"/>
    <property type="match status" value="1"/>
</dbReference>
<name>A0A095VSE3_9GAMM</name>
<evidence type="ECO:0000313" key="4">
    <source>
        <dbReference type="Proteomes" id="UP000029640"/>
    </source>
</evidence>
<evidence type="ECO:0000256" key="1">
    <source>
        <dbReference type="ARBA" id="ARBA00007068"/>
    </source>
</evidence>
<organism evidence="3 4">
    <name type="scientific">Pseudohaliea rubra DSM 19751</name>
    <dbReference type="NCBI Taxonomy" id="1265313"/>
    <lineage>
        <taxon>Bacteria</taxon>
        <taxon>Pseudomonadati</taxon>
        <taxon>Pseudomonadota</taxon>
        <taxon>Gammaproteobacteria</taxon>
        <taxon>Cellvibrionales</taxon>
        <taxon>Halieaceae</taxon>
        <taxon>Pseudohaliea</taxon>
    </lineage>
</organism>
<keyword evidence="3" id="KW-0031">Aminopeptidase</keyword>
<dbReference type="Gene3D" id="3.60.70.12">
    <property type="entry name" value="L-amino peptidase D-ALA esterase/amidase"/>
    <property type="match status" value="1"/>
</dbReference>
<dbReference type="OrthoDB" id="9770388at2"/>
<dbReference type="AlphaFoldDB" id="A0A095VSE3"/>
<dbReference type="EC" id="3.4.11.19" evidence="3"/>
<dbReference type="PANTHER" id="PTHR36512:SF3">
    <property type="entry name" value="BLR5678 PROTEIN"/>
    <property type="match status" value="1"/>
</dbReference>
<protein>
    <submittedName>
        <fullName evidence="3">D-Aminopeptidase</fullName>
        <ecNumber evidence="3">3.4.11.19</ecNumber>
    </submittedName>
</protein>
<dbReference type="InterPro" id="IPR005321">
    <property type="entry name" value="Peptidase_S58_DmpA"/>
</dbReference>
<dbReference type="PANTHER" id="PTHR36512">
    <property type="entry name" value="D-AMINOPEPTIDASE"/>
    <property type="match status" value="1"/>
</dbReference>
<reference evidence="3 4" key="1">
    <citation type="journal article" date="2014" name="Genome Announc.">
        <title>Genome Sequence of Gammaproteobacterial Pseudohaliea rubra Type Strain DSM 19751, Isolated from Coastal Seawater of the Mediterranean Sea.</title>
        <authorList>
            <person name="Spring S."/>
            <person name="Fiebig A."/>
            <person name="Riedel T."/>
            <person name="Goker M."/>
            <person name="Klenk H.P."/>
        </authorList>
    </citation>
    <scope>NUCLEOTIDE SEQUENCE [LARGE SCALE GENOMIC DNA]</scope>
    <source>
        <strain evidence="3 4">DSM 19751</strain>
    </source>
</reference>
<dbReference type="Pfam" id="PF03576">
    <property type="entry name" value="Peptidase_S58"/>
    <property type="match status" value="1"/>
</dbReference>
<accession>A0A095VSE3</accession>
<evidence type="ECO:0000313" key="3">
    <source>
        <dbReference type="EMBL" id="KGE04382.1"/>
    </source>
</evidence>
<dbReference type="InterPro" id="IPR016117">
    <property type="entry name" value="ArgJ-like_dom_sf"/>
</dbReference>
<keyword evidence="3" id="KW-0378">Hydrolase</keyword>
<gene>
    <name evidence="3" type="ORF">HRUBRA_01068</name>
</gene>
<comment type="caution">
    <text evidence="3">The sequence shown here is derived from an EMBL/GenBank/DDBJ whole genome shotgun (WGS) entry which is preliminary data.</text>
</comment>
<keyword evidence="2" id="KW-0732">Signal</keyword>
<keyword evidence="3" id="KW-0645">Protease</keyword>
<dbReference type="eggNOG" id="COG3191">
    <property type="taxonomic scope" value="Bacteria"/>
</dbReference>
<proteinExistence type="inferred from homology"/>
<dbReference type="CDD" id="cd02253">
    <property type="entry name" value="DmpA"/>
    <property type="match status" value="1"/>
</dbReference>
<dbReference type="GO" id="GO:0004177">
    <property type="term" value="F:aminopeptidase activity"/>
    <property type="evidence" value="ECO:0007669"/>
    <property type="project" value="UniProtKB-KW"/>
</dbReference>
<sequence>MIKTPVKACLSVLLAVLLAPAQASEALRARDLGIPFDGEPGPLNAITDVTGVLVGHSTLIKGTGKRVVGEGPVRTGVTAVLPRGRDLSRMVAAGRAVINGTGEMTGSWLIDETGYFGGPVMLTGTTSVGMVHHATARWLRDRLPPSQWIAGLIPVVTETLDSHLNDVWGFHVQAEHVFHALDSAQGGTVAEGNVGGGTGMIAFAFKGGIGTASRRVPIGESSYTVGVLLQANHGKREDLLIAGVPVGREIGDLMPTRAQAAADKNSLVIILATDAPLTATQLRRLARRAALGVGRGGSIGGYMSGELALAFSTGNTVAIGQQQQTLTSPTAWHGEALNGLFKAAVQATEEALVNSLVAAETMTGADGLTVFELPEARLQSVLKRYNRLSRAPARTPGN</sequence>